<proteinExistence type="predicted"/>
<feature type="signal peptide" evidence="1">
    <location>
        <begin position="1"/>
        <end position="36"/>
    </location>
</feature>
<keyword evidence="1" id="KW-0732">Signal</keyword>
<protein>
    <recommendedName>
        <fullName evidence="4">DUF3089 domain-containing protein</fullName>
    </recommendedName>
</protein>
<dbReference type="Pfam" id="PF11288">
    <property type="entry name" value="DUF3089"/>
    <property type="match status" value="1"/>
</dbReference>
<dbReference type="SUPFAM" id="SSF53474">
    <property type="entry name" value="alpha/beta-Hydrolases"/>
    <property type="match status" value="1"/>
</dbReference>
<dbReference type="AlphaFoldDB" id="A0A1I0U5M6"/>
<gene>
    <name evidence="2" type="ORF">SAMN05444374_113157</name>
</gene>
<accession>A0A1I0U5M6</accession>
<reference evidence="2 3" key="1">
    <citation type="submission" date="2016-10" db="EMBL/GenBank/DDBJ databases">
        <authorList>
            <person name="de Groot N.N."/>
        </authorList>
    </citation>
    <scope>NUCLEOTIDE SEQUENCE [LARGE SCALE GENOMIC DNA]</scope>
    <source>
        <strain evidence="2 3">DSM 44908</strain>
    </source>
</reference>
<dbReference type="EMBL" id="FOJN01000013">
    <property type="protein sequence ID" value="SFA59314.1"/>
    <property type="molecule type" value="Genomic_DNA"/>
</dbReference>
<dbReference type="Proteomes" id="UP000182054">
    <property type="component" value="Unassembled WGS sequence"/>
</dbReference>
<organism evidence="2 3">
    <name type="scientific">Rhodococcoides kroppenstedtii</name>
    <dbReference type="NCBI Taxonomy" id="293050"/>
    <lineage>
        <taxon>Bacteria</taxon>
        <taxon>Bacillati</taxon>
        <taxon>Actinomycetota</taxon>
        <taxon>Actinomycetes</taxon>
        <taxon>Mycobacteriales</taxon>
        <taxon>Nocardiaceae</taxon>
        <taxon>Rhodococcoides</taxon>
    </lineage>
</organism>
<evidence type="ECO:0000313" key="2">
    <source>
        <dbReference type="EMBL" id="SFA59314.1"/>
    </source>
</evidence>
<evidence type="ECO:0008006" key="4">
    <source>
        <dbReference type="Google" id="ProtNLM"/>
    </source>
</evidence>
<dbReference type="InterPro" id="IPR021440">
    <property type="entry name" value="DUF3089"/>
</dbReference>
<dbReference type="InterPro" id="IPR029058">
    <property type="entry name" value="AB_hydrolase_fold"/>
</dbReference>
<evidence type="ECO:0000256" key="1">
    <source>
        <dbReference type="SAM" id="SignalP"/>
    </source>
</evidence>
<sequence length="310" mass="32489">MFFGVLRRYDAAVTRLAALLASLAVLLGLCTAVASAEPATTTWLCRPGDTGPCAGGSDEPVDCFYVYPTASLQQSVNADRAPSPELAAVAAVQARPFGDVCNVWAPTYRQLTLRSLATLDGPSRDAALALAYSDIRAAWDEYLAIRGDDRPVVLVGHSQGTRMLRNLVQDIESTPARDDLVSALLIGATITPDDFRTVAPCSAPGDTGCFVAYSTYNRPRPADARYGGPTAVCTNPAALGSTAPTALRGPIPGITARCDADNVLRVEGGVSGGLPTVPDATWGLHILDITLAQDSLVDLVRTQSAAFLAR</sequence>
<feature type="chain" id="PRO_5038463803" description="DUF3089 domain-containing protein" evidence="1">
    <location>
        <begin position="37"/>
        <end position="310"/>
    </location>
</feature>
<evidence type="ECO:0000313" key="3">
    <source>
        <dbReference type="Proteomes" id="UP000182054"/>
    </source>
</evidence>
<dbReference type="OrthoDB" id="9794645at2"/>
<name>A0A1I0U5M6_9NOCA</name>
<dbReference type="Gene3D" id="3.40.50.1820">
    <property type="entry name" value="alpha/beta hydrolase"/>
    <property type="match status" value="1"/>
</dbReference>